<organism evidence="2 3">
    <name type="scientific">Entomobacter blattae</name>
    <dbReference type="NCBI Taxonomy" id="2762277"/>
    <lineage>
        <taxon>Bacteria</taxon>
        <taxon>Pseudomonadati</taxon>
        <taxon>Pseudomonadota</taxon>
        <taxon>Alphaproteobacteria</taxon>
        <taxon>Acetobacterales</taxon>
        <taxon>Acetobacteraceae</taxon>
        <taxon>Entomobacter</taxon>
    </lineage>
</organism>
<dbReference type="EMBL" id="CP060244">
    <property type="protein sequence ID" value="QNT78830.1"/>
    <property type="molecule type" value="Genomic_DNA"/>
</dbReference>
<reference evidence="2 3" key="1">
    <citation type="submission" date="2020-08" db="EMBL/GenBank/DDBJ databases">
        <title>Complete genome sequence of Entomobacter blattae G55GP.</title>
        <authorList>
            <person name="Poehlein A."/>
            <person name="Guzman J."/>
            <person name="Daniel R."/>
            <person name="Vilcinskas A."/>
        </authorList>
    </citation>
    <scope>NUCLEOTIDE SEQUENCE [LARGE SCALE GENOMIC DNA]</scope>
    <source>
        <strain evidence="2 3">G55GP</strain>
    </source>
</reference>
<gene>
    <name evidence="2" type="ORF">JGUZn3_16080</name>
</gene>
<dbReference type="Proteomes" id="UP000516349">
    <property type="component" value="Chromosome"/>
</dbReference>
<evidence type="ECO:0008006" key="4">
    <source>
        <dbReference type="Google" id="ProtNLM"/>
    </source>
</evidence>
<keyword evidence="1" id="KW-1133">Transmembrane helix</keyword>
<dbReference type="KEGG" id="ebla:JGUZn3_16080"/>
<protein>
    <recommendedName>
        <fullName evidence="4">Tetratricopeptide repeat-like domain-containing protein</fullName>
    </recommendedName>
</protein>
<keyword evidence="3" id="KW-1185">Reference proteome</keyword>
<keyword evidence="1" id="KW-0472">Membrane</keyword>
<evidence type="ECO:0000256" key="1">
    <source>
        <dbReference type="SAM" id="Phobius"/>
    </source>
</evidence>
<keyword evidence="1" id="KW-0812">Transmembrane</keyword>
<name>A0A7H1NSS0_9PROT</name>
<feature type="transmembrane region" description="Helical" evidence="1">
    <location>
        <begin position="25"/>
        <end position="45"/>
    </location>
</feature>
<proteinExistence type="predicted"/>
<sequence length="233" mass="25759">MTDKIFQEIEEEARIERIRLILKKVAPWLGLVTVLVLAGVGGWQYHSWQQYRSDAEDSAEYFKAMDLMDKSAILLGQSAPKENKAEAMAIFNSLGEKAPENMRALALLNEAALALRNADQQKALQIWLGLSAGSQGIDPLLSGMANLLWLQHMIDKAQPADLRKKINELHSRSERWATYADEFSALLSLRENKISEAKQILASLVQNPMASPGVRSRAGSLLQTLSSASITGN</sequence>
<accession>A0A7H1NSS0</accession>
<dbReference type="RefSeq" id="WP_203413058.1">
    <property type="nucleotide sequence ID" value="NZ_CP060244.1"/>
</dbReference>
<evidence type="ECO:0000313" key="2">
    <source>
        <dbReference type="EMBL" id="QNT78830.1"/>
    </source>
</evidence>
<evidence type="ECO:0000313" key="3">
    <source>
        <dbReference type="Proteomes" id="UP000516349"/>
    </source>
</evidence>
<dbReference type="AlphaFoldDB" id="A0A7H1NSS0"/>